<proteinExistence type="predicted"/>
<protein>
    <submittedName>
        <fullName evidence="1">Uncharacterized protein</fullName>
    </submittedName>
</protein>
<accession>A0A7C9D824</accession>
<evidence type="ECO:0000313" key="1">
    <source>
        <dbReference type="EMBL" id="MBA4631908.1"/>
    </source>
</evidence>
<dbReference type="AlphaFoldDB" id="A0A7C9D824"/>
<reference evidence="1" key="2">
    <citation type="submission" date="2020-07" db="EMBL/GenBank/DDBJ databases">
        <authorList>
            <person name="Vera ALvarez R."/>
            <person name="Arias-Moreno D.M."/>
            <person name="Jimenez-Jacinto V."/>
            <person name="Jimenez-Bremont J.F."/>
            <person name="Swaminathan K."/>
            <person name="Moose S.P."/>
            <person name="Guerrero-Gonzalez M.L."/>
            <person name="Marino-Ramirez L."/>
            <person name="Landsman D."/>
            <person name="Rodriguez-Kessler M."/>
            <person name="Delgado-Sanchez P."/>
        </authorList>
    </citation>
    <scope>NUCLEOTIDE SEQUENCE</scope>
    <source>
        <tissue evidence="1">Cladode</tissue>
    </source>
</reference>
<sequence length="107" mass="11694">MPSCFVTSSALTKNSAFHQTLDRNQTNLIRPPLSLKHPKSTSSPISLNQLMPSLISHPNTQSAILPPSRPLPPVKHQLKLIPTVLFTNPKEKLNAAIFITLSLKPGP</sequence>
<name>A0A7C9D824_OPUST</name>
<organism evidence="1">
    <name type="scientific">Opuntia streptacantha</name>
    <name type="common">Prickly pear cactus</name>
    <name type="synonym">Opuntia cardona</name>
    <dbReference type="NCBI Taxonomy" id="393608"/>
    <lineage>
        <taxon>Eukaryota</taxon>
        <taxon>Viridiplantae</taxon>
        <taxon>Streptophyta</taxon>
        <taxon>Embryophyta</taxon>
        <taxon>Tracheophyta</taxon>
        <taxon>Spermatophyta</taxon>
        <taxon>Magnoliopsida</taxon>
        <taxon>eudicotyledons</taxon>
        <taxon>Gunneridae</taxon>
        <taxon>Pentapetalae</taxon>
        <taxon>Caryophyllales</taxon>
        <taxon>Cactineae</taxon>
        <taxon>Cactaceae</taxon>
        <taxon>Opuntioideae</taxon>
        <taxon>Opuntia</taxon>
    </lineage>
</organism>
<reference evidence="1" key="1">
    <citation type="journal article" date="2013" name="J. Plant Res.">
        <title>Effect of fungi and light on seed germination of three Opuntia species from semiarid lands of central Mexico.</title>
        <authorList>
            <person name="Delgado-Sanchez P."/>
            <person name="Jimenez-Bremont J.F."/>
            <person name="Guerrero-Gonzalez Mde L."/>
            <person name="Flores J."/>
        </authorList>
    </citation>
    <scope>NUCLEOTIDE SEQUENCE</scope>
    <source>
        <tissue evidence="1">Cladode</tissue>
    </source>
</reference>
<dbReference type="EMBL" id="GISG01080007">
    <property type="protein sequence ID" value="MBA4631908.1"/>
    <property type="molecule type" value="Transcribed_RNA"/>
</dbReference>